<feature type="region of interest" description="Disordered" evidence="2">
    <location>
        <begin position="106"/>
        <end position="133"/>
    </location>
</feature>
<keyword evidence="1" id="KW-0106">Calcium</keyword>
<name>D3B666_HETP5</name>
<dbReference type="GO" id="GO:0005509">
    <property type="term" value="F:calcium ion binding"/>
    <property type="evidence" value="ECO:0007669"/>
    <property type="project" value="InterPro"/>
</dbReference>
<dbReference type="GeneID" id="31359644"/>
<dbReference type="InParanoid" id="D3B666"/>
<dbReference type="Pfam" id="PF13499">
    <property type="entry name" value="EF-hand_7"/>
    <property type="match status" value="1"/>
</dbReference>
<dbReference type="SMART" id="SM00054">
    <property type="entry name" value="EFh"/>
    <property type="match status" value="2"/>
</dbReference>
<evidence type="ECO:0000313" key="4">
    <source>
        <dbReference type="EMBL" id="EFA83364.1"/>
    </source>
</evidence>
<dbReference type="PROSITE" id="PS00018">
    <property type="entry name" value="EF_HAND_1"/>
    <property type="match status" value="1"/>
</dbReference>
<sequence length="151" mass="16468">MAANRANLERIFKQLDTNGDNILDVNELSIAFGKAGQKPSLSEIYAMIQQVDSTGKGTVSFDDFCKLVERVHRGELPSSTGIASLIKGAWEDFIVSVNKPVEKNIPTKVSKKGKGEAHAEAPQGEKYKIGGKTKKATYNHLPQKKSLVDLP</sequence>
<dbReference type="InterPro" id="IPR002048">
    <property type="entry name" value="EF_hand_dom"/>
</dbReference>
<evidence type="ECO:0000256" key="1">
    <source>
        <dbReference type="ARBA" id="ARBA00022837"/>
    </source>
</evidence>
<feature type="compositionally biased region" description="Basic and acidic residues" evidence="2">
    <location>
        <begin position="113"/>
        <end position="128"/>
    </location>
</feature>
<proteinExistence type="predicted"/>
<dbReference type="CDD" id="cd00051">
    <property type="entry name" value="EFh"/>
    <property type="match status" value="1"/>
</dbReference>
<dbReference type="RefSeq" id="XP_020435481.1">
    <property type="nucleotide sequence ID" value="XM_020575067.1"/>
</dbReference>
<evidence type="ECO:0000256" key="2">
    <source>
        <dbReference type="SAM" id="MobiDB-lite"/>
    </source>
</evidence>
<dbReference type="EMBL" id="ADBJ01000017">
    <property type="protein sequence ID" value="EFA83364.1"/>
    <property type="molecule type" value="Genomic_DNA"/>
</dbReference>
<evidence type="ECO:0000313" key="5">
    <source>
        <dbReference type="Proteomes" id="UP000001396"/>
    </source>
</evidence>
<dbReference type="OMA" id="AWEDFIV"/>
<accession>D3B666</accession>
<keyword evidence="5" id="KW-1185">Reference proteome</keyword>
<comment type="caution">
    <text evidence="4">The sequence shown here is derived from an EMBL/GenBank/DDBJ whole genome shotgun (WGS) entry which is preliminary data.</text>
</comment>
<dbReference type="Proteomes" id="UP000001396">
    <property type="component" value="Unassembled WGS sequence"/>
</dbReference>
<dbReference type="PROSITE" id="PS50222">
    <property type="entry name" value="EF_HAND_2"/>
    <property type="match status" value="2"/>
</dbReference>
<dbReference type="SUPFAM" id="SSF47473">
    <property type="entry name" value="EF-hand"/>
    <property type="match status" value="1"/>
</dbReference>
<evidence type="ECO:0000259" key="3">
    <source>
        <dbReference type="PROSITE" id="PS50222"/>
    </source>
</evidence>
<dbReference type="Gene3D" id="1.10.238.10">
    <property type="entry name" value="EF-hand"/>
    <property type="match status" value="1"/>
</dbReference>
<reference evidence="4 5" key="1">
    <citation type="journal article" date="2011" name="Genome Res.">
        <title>Phylogeny-wide analysis of social amoeba genomes highlights ancient origins for complex intercellular communication.</title>
        <authorList>
            <person name="Heidel A.J."/>
            <person name="Lawal H.M."/>
            <person name="Felder M."/>
            <person name="Schilde C."/>
            <person name="Helps N.R."/>
            <person name="Tunggal B."/>
            <person name="Rivero F."/>
            <person name="John U."/>
            <person name="Schleicher M."/>
            <person name="Eichinger L."/>
            <person name="Platzer M."/>
            <person name="Noegel A.A."/>
            <person name="Schaap P."/>
            <person name="Gloeckner G."/>
        </authorList>
    </citation>
    <scope>NUCLEOTIDE SEQUENCE [LARGE SCALE GENOMIC DNA]</scope>
    <source>
        <strain evidence="5">ATCC 26659 / Pp 5 / PN500</strain>
    </source>
</reference>
<gene>
    <name evidence="4" type="ORF">PPL_04157</name>
</gene>
<dbReference type="STRING" id="670386.D3B666"/>
<dbReference type="InterPro" id="IPR011992">
    <property type="entry name" value="EF-hand-dom_pair"/>
</dbReference>
<dbReference type="InterPro" id="IPR018247">
    <property type="entry name" value="EF_Hand_1_Ca_BS"/>
</dbReference>
<protein>
    <recommendedName>
        <fullName evidence="3">EF-hand domain-containing protein</fullName>
    </recommendedName>
</protein>
<dbReference type="AlphaFoldDB" id="D3B666"/>
<feature type="domain" description="EF-hand" evidence="3">
    <location>
        <begin position="39"/>
        <end position="74"/>
    </location>
</feature>
<organism evidence="4 5">
    <name type="scientific">Heterostelium pallidum (strain ATCC 26659 / Pp 5 / PN500)</name>
    <name type="common">Cellular slime mold</name>
    <name type="synonym">Polysphondylium pallidum</name>
    <dbReference type="NCBI Taxonomy" id="670386"/>
    <lineage>
        <taxon>Eukaryota</taxon>
        <taxon>Amoebozoa</taxon>
        <taxon>Evosea</taxon>
        <taxon>Eumycetozoa</taxon>
        <taxon>Dictyostelia</taxon>
        <taxon>Acytosteliales</taxon>
        <taxon>Acytosteliaceae</taxon>
        <taxon>Heterostelium</taxon>
    </lineage>
</organism>
<feature type="domain" description="EF-hand" evidence="3">
    <location>
        <begin position="3"/>
        <end position="38"/>
    </location>
</feature>